<feature type="region of interest" description="Disordered" evidence="1">
    <location>
        <begin position="143"/>
        <end position="203"/>
    </location>
</feature>
<protein>
    <submittedName>
        <fullName evidence="2">Uncharacterized protein</fullName>
    </submittedName>
</protein>
<dbReference type="EMBL" id="JAUKUA010000007">
    <property type="protein sequence ID" value="KAK0704717.1"/>
    <property type="molecule type" value="Genomic_DNA"/>
</dbReference>
<dbReference type="Proteomes" id="UP001172102">
    <property type="component" value="Unassembled WGS sequence"/>
</dbReference>
<feature type="compositionally biased region" description="Polar residues" evidence="1">
    <location>
        <begin position="182"/>
        <end position="194"/>
    </location>
</feature>
<organism evidence="2 3">
    <name type="scientific">Lasiosphaeris hirsuta</name>
    <dbReference type="NCBI Taxonomy" id="260670"/>
    <lineage>
        <taxon>Eukaryota</taxon>
        <taxon>Fungi</taxon>
        <taxon>Dikarya</taxon>
        <taxon>Ascomycota</taxon>
        <taxon>Pezizomycotina</taxon>
        <taxon>Sordariomycetes</taxon>
        <taxon>Sordariomycetidae</taxon>
        <taxon>Sordariales</taxon>
        <taxon>Lasiosphaeriaceae</taxon>
        <taxon>Lasiosphaeris</taxon>
    </lineage>
</organism>
<sequence length="203" mass="21984">MSSYVPSNDLSPTLKFLTDAGHLLATTSPQISAFCMRQRDKLAFEHKLPQPEPQREHVCGRCGHIMIPGQGSTLSFKPKTSLVGRPRSVAHQKLKGGLDKEQHGPTKVLTCGHCGRVTELKLPTPARISRRDTRPVKSLVKAIAPGKIESSQTSSREPQKTNANASSKKRAKSRKAGLQALLEQSNASKGSRSGLSLADFIAK</sequence>
<accession>A0AA39ZW12</accession>
<dbReference type="PANTHER" id="PTHR14742">
    <property type="entry name" value="RIBONUCLEASE P SUBUNIT P21"/>
    <property type="match status" value="1"/>
</dbReference>
<evidence type="ECO:0000313" key="2">
    <source>
        <dbReference type="EMBL" id="KAK0704717.1"/>
    </source>
</evidence>
<dbReference type="GO" id="GO:0008033">
    <property type="term" value="P:tRNA processing"/>
    <property type="evidence" value="ECO:0007669"/>
    <property type="project" value="TreeGrafter"/>
</dbReference>
<dbReference type="GO" id="GO:0005655">
    <property type="term" value="C:nucleolar ribonuclease P complex"/>
    <property type="evidence" value="ECO:0007669"/>
    <property type="project" value="TreeGrafter"/>
</dbReference>
<dbReference type="PANTHER" id="PTHR14742:SF3">
    <property type="entry name" value="RIBONUCLEASE MRP PROTEIN SUBUNIT SNM1"/>
    <property type="match status" value="1"/>
</dbReference>
<reference evidence="2" key="1">
    <citation type="submission" date="2023-06" db="EMBL/GenBank/DDBJ databases">
        <title>Genome-scale phylogeny and comparative genomics of the fungal order Sordariales.</title>
        <authorList>
            <consortium name="Lawrence Berkeley National Laboratory"/>
            <person name="Hensen N."/>
            <person name="Bonometti L."/>
            <person name="Westerberg I."/>
            <person name="Brannstrom I.O."/>
            <person name="Guillou S."/>
            <person name="Cros-Aarteil S."/>
            <person name="Calhoun S."/>
            <person name="Haridas S."/>
            <person name="Kuo A."/>
            <person name="Mondo S."/>
            <person name="Pangilinan J."/>
            <person name="Riley R."/>
            <person name="Labutti K."/>
            <person name="Andreopoulos B."/>
            <person name="Lipzen A."/>
            <person name="Chen C."/>
            <person name="Yanf M."/>
            <person name="Daum C."/>
            <person name="Ng V."/>
            <person name="Clum A."/>
            <person name="Steindorff A."/>
            <person name="Ohm R."/>
            <person name="Martin F."/>
            <person name="Silar P."/>
            <person name="Natvig D."/>
            <person name="Lalanne C."/>
            <person name="Gautier V."/>
            <person name="Ament-Velasquez S.L."/>
            <person name="Kruys A."/>
            <person name="Hutchinson M.I."/>
            <person name="Powell A.J."/>
            <person name="Barry K."/>
            <person name="Miller A.N."/>
            <person name="Grigoriev I.V."/>
            <person name="Debuchy R."/>
            <person name="Gladieux P."/>
            <person name="Thoren M.H."/>
            <person name="Johannesson H."/>
        </authorList>
    </citation>
    <scope>NUCLEOTIDE SEQUENCE</scope>
    <source>
        <strain evidence="2">SMH4607-1</strain>
    </source>
</reference>
<dbReference type="InterPro" id="IPR007175">
    <property type="entry name" value="Rpr2/Snm1/Rpp21"/>
</dbReference>
<evidence type="ECO:0000256" key="1">
    <source>
        <dbReference type="SAM" id="MobiDB-lite"/>
    </source>
</evidence>
<dbReference type="AlphaFoldDB" id="A0AA39ZW12"/>
<gene>
    <name evidence="2" type="ORF">B0H67DRAFT_357614</name>
</gene>
<name>A0AA39ZW12_9PEZI</name>
<keyword evidence="3" id="KW-1185">Reference proteome</keyword>
<evidence type="ECO:0000313" key="3">
    <source>
        <dbReference type="Proteomes" id="UP001172102"/>
    </source>
</evidence>
<proteinExistence type="predicted"/>
<comment type="caution">
    <text evidence="2">The sequence shown here is derived from an EMBL/GenBank/DDBJ whole genome shotgun (WGS) entry which is preliminary data.</text>
</comment>
<dbReference type="Pfam" id="PF04032">
    <property type="entry name" value="Rpr2"/>
    <property type="match status" value="1"/>
</dbReference>